<evidence type="ECO:0000259" key="11">
    <source>
        <dbReference type="Pfam" id="PF00549"/>
    </source>
</evidence>
<dbReference type="PROSITE" id="PS01217">
    <property type="entry name" value="SUCCINYL_COA_LIG_3"/>
    <property type="match status" value="1"/>
</dbReference>
<name>A0ABQ7J4L4_9APIC</name>
<feature type="binding site" evidence="9">
    <location>
        <begin position="368"/>
        <end position="370"/>
    </location>
    <ligand>
        <name>substrate</name>
        <note>ligand shared with subunit alpha</note>
    </ligand>
</feature>
<keyword evidence="8" id="KW-0809">Transit peptide</keyword>
<accession>A0ABQ7J4L4</accession>
<dbReference type="NCBIfam" id="TIGR01016">
    <property type="entry name" value="sucCoAbeta"/>
    <property type="match status" value="1"/>
</dbReference>
<keyword evidence="2 9" id="KW-0816">Tricarboxylic acid cycle</keyword>
<keyword evidence="3 9" id="KW-0436">Ligase</keyword>
<reference evidence="13 14" key="1">
    <citation type="journal article" date="2020" name="bioRxiv">
        <title>Metabolic contributions of an alphaproteobacterial endosymbiont in the apicomplexan Cardiosporidium cionae.</title>
        <authorList>
            <person name="Hunter E.S."/>
            <person name="Paight C.J."/>
            <person name="Lane C.E."/>
        </authorList>
    </citation>
    <scope>NUCLEOTIDE SEQUENCE [LARGE SCALE GENOMIC DNA]</scope>
    <source>
        <strain evidence="13">ESH_2018</strain>
    </source>
</reference>
<dbReference type="PANTHER" id="PTHR11815:SF1">
    <property type="entry name" value="SUCCINATE--COA LIGASE [ADP-FORMING] SUBUNIT BETA, MITOCHONDRIAL"/>
    <property type="match status" value="1"/>
</dbReference>
<evidence type="ECO:0000256" key="8">
    <source>
        <dbReference type="ARBA" id="ARBA00022946"/>
    </source>
</evidence>
<feature type="binding site" evidence="9">
    <location>
        <position position="260"/>
    </location>
    <ligand>
        <name>Mg(2+)</name>
        <dbReference type="ChEBI" id="CHEBI:18420"/>
    </ligand>
</feature>
<evidence type="ECO:0000256" key="9">
    <source>
        <dbReference type="HAMAP-Rule" id="MF_03219"/>
    </source>
</evidence>
<dbReference type="InterPro" id="IPR013650">
    <property type="entry name" value="ATP-grasp_succ-CoA_synth-type"/>
</dbReference>
<dbReference type="InterPro" id="IPR005811">
    <property type="entry name" value="SUCC_ACL_C"/>
</dbReference>
<dbReference type="InterPro" id="IPR016102">
    <property type="entry name" value="Succinyl-CoA_synth-like"/>
</dbReference>
<feature type="binding site" evidence="9">
    <location>
        <position position="154"/>
    </location>
    <ligand>
        <name>ATP</name>
        <dbReference type="ChEBI" id="CHEBI:30616"/>
    </ligand>
</feature>
<evidence type="ECO:0000313" key="13">
    <source>
        <dbReference type="EMBL" id="KAF8818512.1"/>
    </source>
</evidence>
<dbReference type="Gene3D" id="3.30.470.20">
    <property type="entry name" value="ATP-grasp fold, B domain"/>
    <property type="match status" value="1"/>
</dbReference>
<sequence>MLSTVSQLLKKTWRGGASPFLKSCSCSGPSHLSLQIRMLHLHEYQSMSLLKSYGVPVPFGFAASTPREAEKSLLSMSNDSDFVVKAQIHAGGRGLGYIKEHPHLSGIQICSSVVQVKEAASSILGNTLITRQTGPAGKVCNIVFVCERFYIRREKYVAILLDRPTGGPLLIGSAVGGTSIESISKDHPESLIQIPIDISTGLSNGQIREFCEKLGFEGEKLEQCSVCIEGLYRMMIDKDCSMVEINPLVETHDGRILACDAKLNFDDNAEFRQKELFELRDFSQEDPREVSAQLHHLNYVGLSGNIGCMVNGAGLAMATMDMLKLAGGEPANFLDVGGGSGGDQVMEAFRILQNDPQVKVIFINIFGGIMRCDIIALGLINASQEIGLSKPLIVRLEGTNQAIARDLLDSSGLRMMFTTDFEEAAKKAVKMTEILQLAEQAKLDVSFDL</sequence>
<dbReference type="Gene3D" id="3.30.1490.20">
    <property type="entry name" value="ATP-grasp fold, A domain"/>
    <property type="match status" value="1"/>
</dbReference>
<dbReference type="Pfam" id="PF08442">
    <property type="entry name" value="ATP-grasp_2"/>
    <property type="match status" value="1"/>
</dbReference>
<evidence type="ECO:0000256" key="1">
    <source>
        <dbReference type="ARBA" id="ARBA00005064"/>
    </source>
</evidence>
<feature type="binding site" evidence="9">
    <location>
        <position position="311"/>
    </location>
    <ligand>
        <name>substrate</name>
        <note>ligand shared with subunit alpha</note>
    </ligand>
</feature>
<dbReference type="EMBL" id="JADAQX010001072">
    <property type="protein sequence ID" value="KAF8818512.1"/>
    <property type="molecule type" value="Genomic_DNA"/>
</dbReference>
<feature type="binding site" evidence="9">
    <location>
        <position position="85"/>
    </location>
    <ligand>
        <name>ATP</name>
        <dbReference type="ChEBI" id="CHEBI:30616"/>
    </ligand>
</feature>
<evidence type="ECO:0000256" key="3">
    <source>
        <dbReference type="ARBA" id="ARBA00022598"/>
    </source>
</evidence>
<evidence type="ECO:0000256" key="10">
    <source>
        <dbReference type="RuleBase" id="RU361258"/>
    </source>
</evidence>
<comment type="catalytic activity">
    <reaction evidence="9">
        <text>succinate + ATP + CoA = succinyl-CoA + ADP + phosphate</text>
        <dbReference type="Rhea" id="RHEA:17661"/>
        <dbReference type="ChEBI" id="CHEBI:30031"/>
        <dbReference type="ChEBI" id="CHEBI:30616"/>
        <dbReference type="ChEBI" id="CHEBI:43474"/>
        <dbReference type="ChEBI" id="CHEBI:57287"/>
        <dbReference type="ChEBI" id="CHEBI:57292"/>
        <dbReference type="ChEBI" id="CHEBI:456216"/>
        <dbReference type="EC" id="6.2.1.5"/>
    </reaction>
</comment>
<keyword evidence="9" id="KW-0496">Mitochondrion</keyword>
<comment type="cofactor">
    <cofactor evidence="9">
        <name>Mg(2+)</name>
        <dbReference type="ChEBI" id="CHEBI:18420"/>
    </cofactor>
    <text evidence="9">Binds 1 Mg(2+) ion per subunit.</text>
</comment>
<keyword evidence="5 9" id="KW-0547">Nucleotide-binding</keyword>
<feature type="binding site" evidence="9">
    <location>
        <position position="246"/>
    </location>
    <ligand>
        <name>Mg(2+)</name>
        <dbReference type="ChEBI" id="CHEBI:18420"/>
    </ligand>
</feature>
<evidence type="ECO:0000256" key="6">
    <source>
        <dbReference type="ARBA" id="ARBA00022840"/>
    </source>
</evidence>
<comment type="function">
    <text evidence="9">Succinyl-CoA synthetase functions in the citric acid cycle (TCA), coupling the hydrolysis of succinyl-CoA to the synthesis of ATP and thus represents the only step of substrate-level phosphorylation in the TCA. The beta subunit provides nucleotide specificity of the enzyme and binds the substrate succinate, while the binding sites for coenzyme A and phosphate are found in the alpha subunit.</text>
</comment>
<dbReference type="NCBIfam" id="NF001913">
    <property type="entry name" value="PRK00696.1"/>
    <property type="match status" value="1"/>
</dbReference>
<keyword evidence="6 9" id="KW-0067">ATP-binding</keyword>
<feature type="domain" description="ATP-grasp fold succinyl-CoA synthetase-type" evidence="12">
    <location>
        <begin position="41"/>
        <end position="250"/>
    </location>
</feature>
<evidence type="ECO:0000259" key="12">
    <source>
        <dbReference type="Pfam" id="PF08442"/>
    </source>
</evidence>
<comment type="pathway">
    <text evidence="1 9">Carbohydrate metabolism; tricarboxylic acid cycle; succinate from succinyl-CoA (ligase route): step 1/1.</text>
</comment>
<dbReference type="HAMAP" id="MF_00558">
    <property type="entry name" value="Succ_CoA_beta"/>
    <property type="match status" value="1"/>
</dbReference>
<evidence type="ECO:0000256" key="4">
    <source>
        <dbReference type="ARBA" id="ARBA00022723"/>
    </source>
</evidence>
<dbReference type="EC" id="6.2.1.5" evidence="9"/>
<dbReference type="InterPro" id="IPR013815">
    <property type="entry name" value="ATP_grasp_subdomain_1"/>
</dbReference>
<proteinExistence type="inferred from homology"/>
<dbReference type="PIRSF" id="PIRSF001554">
    <property type="entry name" value="SucCS_beta"/>
    <property type="match status" value="1"/>
</dbReference>
<dbReference type="InterPro" id="IPR005809">
    <property type="entry name" value="Succ_CoA_ligase-like_bsu"/>
</dbReference>
<feature type="domain" description="ATP-citrate synthase/succinyl-CoA ligase C-terminal" evidence="11">
    <location>
        <begin position="309"/>
        <end position="429"/>
    </location>
</feature>
<keyword evidence="14" id="KW-1185">Reference proteome</keyword>
<keyword evidence="4 9" id="KW-0479">Metal-binding</keyword>
<comment type="subunit">
    <text evidence="9 10">Heterodimer of an alpha and a beta subunit.</text>
</comment>
<organism evidence="13 14">
    <name type="scientific">Cardiosporidium cionae</name>
    <dbReference type="NCBI Taxonomy" id="476202"/>
    <lineage>
        <taxon>Eukaryota</taxon>
        <taxon>Sar</taxon>
        <taxon>Alveolata</taxon>
        <taxon>Apicomplexa</taxon>
        <taxon>Aconoidasida</taxon>
        <taxon>Nephromycida</taxon>
        <taxon>Cardiosporidium</taxon>
    </lineage>
</organism>
<evidence type="ECO:0000256" key="5">
    <source>
        <dbReference type="ARBA" id="ARBA00022741"/>
    </source>
</evidence>
<evidence type="ECO:0000256" key="7">
    <source>
        <dbReference type="ARBA" id="ARBA00022842"/>
    </source>
</evidence>
<evidence type="ECO:0000313" key="14">
    <source>
        <dbReference type="Proteomes" id="UP000823046"/>
    </source>
</evidence>
<comment type="subcellular location">
    <subcellularLocation>
        <location evidence="9">Mitochondrion</location>
    </subcellularLocation>
</comment>
<dbReference type="SUPFAM" id="SSF56059">
    <property type="entry name" value="Glutathione synthetase ATP-binding domain-like"/>
    <property type="match status" value="1"/>
</dbReference>
<comment type="similarity">
    <text evidence="9 10">Belongs to the succinate/malate CoA ligase beta subunit family.</text>
</comment>
<dbReference type="InterPro" id="IPR017866">
    <property type="entry name" value="Succ-CoA_synthase_bsu_CS"/>
</dbReference>
<dbReference type="PANTHER" id="PTHR11815">
    <property type="entry name" value="SUCCINYL-COA SYNTHETASE BETA CHAIN"/>
    <property type="match status" value="1"/>
</dbReference>
<dbReference type="Gene3D" id="3.40.50.261">
    <property type="entry name" value="Succinyl-CoA synthetase domains"/>
    <property type="match status" value="1"/>
</dbReference>
<dbReference type="GO" id="GO:0016874">
    <property type="term" value="F:ligase activity"/>
    <property type="evidence" value="ECO:0007669"/>
    <property type="project" value="UniProtKB-KW"/>
</dbReference>
<dbReference type="Proteomes" id="UP000823046">
    <property type="component" value="Unassembled WGS sequence"/>
</dbReference>
<protein>
    <recommendedName>
        <fullName evidence="9">Succinate--CoA ligase [ADP-forming] subunit beta, mitochondrial</fullName>
        <ecNumber evidence="9">6.2.1.5</ecNumber>
    </recommendedName>
    <alternativeName>
        <fullName evidence="9">Succinyl-CoA synthetase beta chain</fullName>
        <shortName evidence="9">SCS-beta</shortName>
    </alternativeName>
</protein>
<dbReference type="SUPFAM" id="SSF52210">
    <property type="entry name" value="Succinyl-CoA synthetase domains"/>
    <property type="match status" value="1"/>
</dbReference>
<gene>
    <name evidence="13" type="ORF">IE077_004335</name>
</gene>
<evidence type="ECO:0000256" key="2">
    <source>
        <dbReference type="ARBA" id="ARBA00022532"/>
    </source>
</evidence>
<dbReference type="Pfam" id="PF00549">
    <property type="entry name" value="Ligase_CoA"/>
    <property type="match status" value="1"/>
</dbReference>
<keyword evidence="7 9" id="KW-0460">Magnesium</keyword>
<feature type="binding site" evidence="9">
    <location>
        <begin position="92"/>
        <end position="94"/>
    </location>
    <ligand>
        <name>ATP</name>
        <dbReference type="ChEBI" id="CHEBI:30616"/>
    </ligand>
</feature>
<comment type="caution">
    <text evidence="13">The sequence shown here is derived from an EMBL/GenBank/DDBJ whole genome shotgun (WGS) entry which is preliminary data.</text>
</comment>